<evidence type="ECO:0000256" key="1">
    <source>
        <dbReference type="SAM" id="MobiDB-lite"/>
    </source>
</evidence>
<dbReference type="Proteomes" id="UP001157161">
    <property type="component" value="Unassembled WGS sequence"/>
</dbReference>
<proteinExistence type="predicted"/>
<feature type="chain" id="PRO_5041469911" description="SnoaL-like domain-containing protein" evidence="2">
    <location>
        <begin position="27"/>
        <end position="209"/>
    </location>
</feature>
<evidence type="ECO:0000313" key="3">
    <source>
        <dbReference type="EMBL" id="GMA33421.1"/>
    </source>
</evidence>
<evidence type="ECO:0000313" key="4">
    <source>
        <dbReference type="Proteomes" id="UP001157161"/>
    </source>
</evidence>
<name>A0AA37XH33_9MICO</name>
<evidence type="ECO:0000256" key="2">
    <source>
        <dbReference type="SAM" id="SignalP"/>
    </source>
</evidence>
<comment type="caution">
    <text evidence="3">The sequence shown here is derived from an EMBL/GenBank/DDBJ whole genome shotgun (WGS) entry which is preliminary data.</text>
</comment>
<keyword evidence="4" id="KW-1185">Reference proteome</keyword>
<protein>
    <recommendedName>
        <fullName evidence="5">SnoaL-like domain-containing protein</fullName>
    </recommendedName>
</protein>
<accession>A0AA37XH33</accession>
<keyword evidence="2" id="KW-0732">Signal</keyword>
<sequence length="209" mass="22114">MTRGGRYVRGAAGIAAVGLIAGGLVACSPDDPPEPTGSSTATTSAEPSETETETPSPTASESETPTLTPEEQNIEAAKATVVEYYAAQAEVGAANFENWAATLLPYWGTVELTDYWGSVFAQAETDQLRTEGTASVEDFRATPTPGVDGRPSVQVTYCENNEAVRIYLPDGSEIPKAGQPRTSYSAVIEHRESGNWVFITLDQTKADGC</sequence>
<gene>
    <name evidence="3" type="ORF">GCM10025875_34130</name>
</gene>
<evidence type="ECO:0008006" key="5">
    <source>
        <dbReference type="Google" id="ProtNLM"/>
    </source>
</evidence>
<dbReference type="RefSeq" id="WP_284252248.1">
    <property type="nucleotide sequence ID" value="NZ_BSUM01000001.1"/>
</dbReference>
<reference evidence="3" key="2">
    <citation type="submission" date="2023-02" db="EMBL/GenBank/DDBJ databases">
        <authorList>
            <person name="Sun Q."/>
            <person name="Mori K."/>
        </authorList>
    </citation>
    <scope>NUCLEOTIDE SEQUENCE</scope>
    <source>
        <strain evidence="3">NBRC 112290</strain>
    </source>
</reference>
<feature type="compositionally biased region" description="Low complexity" evidence="1">
    <location>
        <begin position="36"/>
        <end position="70"/>
    </location>
</feature>
<organism evidence="3 4">
    <name type="scientific">Litorihabitans aurantiacus</name>
    <dbReference type="NCBI Taxonomy" id="1930061"/>
    <lineage>
        <taxon>Bacteria</taxon>
        <taxon>Bacillati</taxon>
        <taxon>Actinomycetota</taxon>
        <taxon>Actinomycetes</taxon>
        <taxon>Micrococcales</taxon>
        <taxon>Beutenbergiaceae</taxon>
        <taxon>Litorihabitans</taxon>
    </lineage>
</organism>
<dbReference type="EMBL" id="BSUM01000001">
    <property type="protein sequence ID" value="GMA33421.1"/>
    <property type="molecule type" value="Genomic_DNA"/>
</dbReference>
<reference evidence="3" key="1">
    <citation type="journal article" date="2014" name="Int. J. Syst. Evol. Microbiol.">
        <title>Complete genome sequence of Corynebacterium casei LMG S-19264T (=DSM 44701T), isolated from a smear-ripened cheese.</title>
        <authorList>
            <consortium name="US DOE Joint Genome Institute (JGI-PGF)"/>
            <person name="Walter F."/>
            <person name="Albersmeier A."/>
            <person name="Kalinowski J."/>
            <person name="Ruckert C."/>
        </authorList>
    </citation>
    <scope>NUCLEOTIDE SEQUENCE</scope>
    <source>
        <strain evidence="3">NBRC 112290</strain>
    </source>
</reference>
<feature type="signal peptide" evidence="2">
    <location>
        <begin position="1"/>
        <end position="26"/>
    </location>
</feature>
<dbReference type="PROSITE" id="PS51257">
    <property type="entry name" value="PROKAR_LIPOPROTEIN"/>
    <property type="match status" value="1"/>
</dbReference>
<feature type="region of interest" description="Disordered" evidence="1">
    <location>
        <begin position="25"/>
        <end position="70"/>
    </location>
</feature>
<dbReference type="AlphaFoldDB" id="A0AA37XH33"/>